<sequence>MNFGGGMNTIAANDDESSVANAGFKSDKLDRLGLAEHLTRYICRLKNGAVIGIDGPWGSGKSWFARNWRDRLRSQGFKVAYIDAFQDDYTDDPFTLVASEINLLIKSSGNDGEKRARAFVEKAARVATVIAPAAGKIAINAVGKVLGTTGNLSDVGQDIATAIADSSGGSAEQWIRKKIEGYVEDKRSLAEFQNDLREFSKLSDKPVIVMVDELDRCRPDFAVGLIERIKHLFDVENLVFVLLMNRRQLSRAVEGVYGVGDEAPAYLSKFINIYFQFPVATVAHGSQSAIRRFTDSVLAQYEWSSPQTPFADALVEISPFVDFTLRDIERAVALYSYAHPTRLSARGLTYIAVLKVKRPADFQRIVAGDDGVHLSLFEWLIELEKRAIADDHSHARKQMRMAMAIHWPYLTIADQEKYSSEFSAEFNERWRIEKHFCTQLVQAIDIPIE</sequence>
<evidence type="ECO:0000259" key="1">
    <source>
        <dbReference type="Pfam" id="PF07693"/>
    </source>
</evidence>
<dbReference type="InterPro" id="IPR027417">
    <property type="entry name" value="P-loop_NTPase"/>
</dbReference>
<dbReference type="InterPro" id="IPR011646">
    <property type="entry name" value="KAP_P-loop"/>
</dbReference>
<keyword evidence="3" id="KW-1185">Reference proteome</keyword>
<dbReference type="Proteomes" id="UP000383122">
    <property type="component" value="Unassembled WGS sequence"/>
</dbReference>
<dbReference type="EMBL" id="CABPSP010000013">
    <property type="protein sequence ID" value="VVE71550.1"/>
    <property type="molecule type" value="Genomic_DNA"/>
</dbReference>
<organism evidence="2 3">
    <name type="scientific">Pandoraea anapnoica</name>
    <dbReference type="NCBI Taxonomy" id="2508301"/>
    <lineage>
        <taxon>Bacteria</taxon>
        <taxon>Pseudomonadati</taxon>
        <taxon>Pseudomonadota</taxon>
        <taxon>Betaproteobacteria</taxon>
        <taxon>Burkholderiales</taxon>
        <taxon>Burkholderiaceae</taxon>
        <taxon>Pandoraea</taxon>
    </lineage>
</organism>
<feature type="domain" description="KAP NTPase" evidence="1">
    <location>
        <begin position="34"/>
        <end position="336"/>
    </location>
</feature>
<name>A0A5E5AHK4_9BURK</name>
<dbReference type="AlphaFoldDB" id="A0A5E5AHK4"/>
<reference evidence="2 3" key="1">
    <citation type="submission" date="2019-08" db="EMBL/GenBank/DDBJ databases">
        <authorList>
            <person name="Peeters C."/>
        </authorList>
    </citation>
    <scope>NUCLEOTIDE SEQUENCE [LARGE SCALE GENOMIC DNA]</scope>
    <source>
        <strain evidence="2 3">LMG 31117</strain>
    </source>
</reference>
<gene>
    <name evidence="2" type="ORF">PAN31117_04092</name>
</gene>
<evidence type="ECO:0000313" key="2">
    <source>
        <dbReference type="EMBL" id="VVE71550.1"/>
    </source>
</evidence>
<accession>A0A5E5AHK4</accession>
<dbReference type="SUPFAM" id="SSF52540">
    <property type="entry name" value="P-loop containing nucleoside triphosphate hydrolases"/>
    <property type="match status" value="1"/>
</dbReference>
<proteinExistence type="predicted"/>
<protein>
    <submittedName>
        <fullName evidence="2">NTPase KAP</fullName>
    </submittedName>
</protein>
<evidence type="ECO:0000313" key="3">
    <source>
        <dbReference type="Proteomes" id="UP000383122"/>
    </source>
</evidence>
<dbReference type="Gene3D" id="3.40.50.300">
    <property type="entry name" value="P-loop containing nucleotide triphosphate hydrolases"/>
    <property type="match status" value="1"/>
</dbReference>
<dbReference type="Pfam" id="PF07693">
    <property type="entry name" value="KAP_NTPase"/>
    <property type="match status" value="1"/>
</dbReference>